<reference evidence="2" key="1">
    <citation type="journal article" date="2015" name="Nature">
        <title>Complex archaea that bridge the gap between prokaryotes and eukaryotes.</title>
        <authorList>
            <person name="Spang A."/>
            <person name="Saw J.H."/>
            <person name="Jorgensen S.L."/>
            <person name="Zaremba-Niedzwiedzka K."/>
            <person name="Martijn J."/>
            <person name="Lind A.E."/>
            <person name="van Eijk R."/>
            <person name="Schleper C."/>
            <person name="Guy L."/>
            <person name="Ettema T.J."/>
        </authorList>
    </citation>
    <scope>NUCLEOTIDE SEQUENCE</scope>
</reference>
<keyword evidence="1" id="KW-0472">Membrane</keyword>
<protein>
    <submittedName>
        <fullName evidence="2">Uncharacterized protein</fullName>
    </submittedName>
</protein>
<gene>
    <name evidence="2" type="ORF">LCGC14_2620440</name>
</gene>
<feature type="transmembrane region" description="Helical" evidence="1">
    <location>
        <begin position="16"/>
        <end position="34"/>
    </location>
</feature>
<organism evidence="2">
    <name type="scientific">marine sediment metagenome</name>
    <dbReference type="NCBI Taxonomy" id="412755"/>
    <lineage>
        <taxon>unclassified sequences</taxon>
        <taxon>metagenomes</taxon>
        <taxon>ecological metagenomes</taxon>
    </lineage>
</organism>
<keyword evidence="1" id="KW-0812">Transmembrane</keyword>
<dbReference type="EMBL" id="LAZR01044707">
    <property type="protein sequence ID" value="KKL04003.1"/>
    <property type="molecule type" value="Genomic_DNA"/>
</dbReference>
<dbReference type="AlphaFoldDB" id="A0A0F9CVS7"/>
<evidence type="ECO:0000313" key="2">
    <source>
        <dbReference type="EMBL" id="KKL04003.1"/>
    </source>
</evidence>
<name>A0A0F9CVS7_9ZZZZ</name>
<sequence>MRKDKSAFRNRKMNSLLKYAAIAVVFMGIGYLWVRRVAMDLQDNVLQDLTNTYTSGEPISVQRFAKKYSIVEYDVRTLLIRVLNSHHKDTSIATWDREIQDFTYTLRI</sequence>
<keyword evidence="1" id="KW-1133">Transmembrane helix</keyword>
<proteinExistence type="predicted"/>
<accession>A0A0F9CVS7</accession>
<evidence type="ECO:0000256" key="1">
    <source>
        <dbReference type="SAM" id="Phobius"/>
    </source>
</evidence>
<comment type="caution">
    <text evidence="2">The sequence shown here is derived from an EMBL/GenBank/DDBJ whole genome shotgun (WGS) entry which is preliminary data.</text>
</comment>